<proteinExistence type="predicted"/>
<dbReference type="Proteomes" id="UP000236884">
    <property type="component" value="Chromosome"/>
</dbReference>
<dbReference type="EMBL" id="AP014946">
    <property type="protein sequence ID" value="BAT60111.1"/>
    <property type="molecule type" value="Genomic_DNA"/>
</dbReference>
<dbReference type="InterPro" id="IPR027417">
    <property type="entry name" value="P-loop_NTPase"/>
</dbReference>
<name>A0A0S3PVZ0_9BRAD</name>
<evidence type="ECO:0000313" key="1">
    <source>
        <dbReference type="EMBL" id="BAT60111.1"/>
    </source>
</evidence>
<accession>A0A0S3PVZ0</accession>
<gene>
    <name evidence="1" type="ORF">GJW-30_1_02646</name>
</gene>
<keyword evidence="2" id="KW-1185">Reference proteome</keyword>
<dbReference type="KEGG" id="vgo:GJW-30_1_02646"/>
<sequence>MLRELQKNAAAHCFSYDHNLSEKESDIVRSMREAFRPSELLAGGHSPELLLSVFSVYLIHLRDRILASGVDKPVIVDSYYYKLLAKCILHGFINDQIFRLWRSLPAPEFVIYLDIDPETAWERSDEGRKLNRLEYYGREPNRAGFERFQADMRALMLRKTNDIRTECIRVQRGCEPTVNAIRTLMAEPAFA</sequence>
<dbReference type="Gene3D" id="3.40.50.300">
    <property type="entry name" value="P-loop containing nucleotide triphosphate hydrolases"/>
    <property type="match status" value="1"/>
</dbReference>
<protein>
    <submittedName>
        <fullName evidence="1">Uncharacterized protein</fullName>
    </submittedName>
</protein>
<dbReference type="SUPFAM" id="SSF52540">
    <property type="entry name" value="P-loop containing nucleoside triphosphate hydrolases"/>
    <property type="match status" value="1"/>
</dbReference>
<dbReference type="AlphaFoldDB" id="A0A0S3PVZ0"/>
<evidence type="ECO:0000313" key="2">
    <source>
        <dbReference type="Proteomes" id="UP000236884"/>
    </source>
</evidence>
<organism evidence="1 2">
    <name type="scientific">Variibacter gotjawalensis</name>
    <dbReference type="NCBI Taxonomy" id="1333996"/>
    <lineage>
        <taxon>Bacteria</taxon>
        <taxon>Pseudomonadati</taxon>
        <taxon>Pseudomonadota</taxon>
        <taxon>Alphaproteobacteria</taxon>
        <taxon>Hyphomicrobiales</taxon>
        <taxon>Nitrobacteraceae</taxon>
        <taxon>Variibacter</taxon>
    </lineage>
</organism>
<reference evidence="1 2" key="1">
    <citation type="submission" date="2015-08" db="EMBL/GenBank/DDBJ databases">
        <title>Investigation of the bacterial diversity of lava forest soil.</title>
        <authorList>
            <person name="Lee J.S."/>
        </authorList>
    </citation>
    <scope>NUCLEOTIDE SEQUENCE [LARGE SCALE GENOMIC DNA]</scope>
    <source>
        <strain evidence="1 2">GJW-30</strain>
    </source>
</reference>